<evidence type="ECO:0000313" key="2">
    <source>
        <dbReference type="EMBL" id="MET4582249.1"/>
    </source>
</evidence>
<evidence type="ECO:0000259" key="1">
    <source>
        <dbReference type="Pfam" id="PF13460"/>
    </source>
</evidence>
<protein>
    <submittedName>
        <fullName evidence="2">Uncharacterized protein YbjT (DUF2867 family)</fullName>
    </submittedName>
</protein>
<evidence type="ECO:0000313" key="3">
    <source>
        <dbReference type="Proteomes" id="UP001549257"/>
    </source>
</evidence>
<keyword evidence="3" id="KW-1185">Reference proteome</keyword>
<dbReference type="RefSeq" id="WP_354024452.1">
    <property type="nucleotide sequence ID" value="NZ_JBEPSJ010000002.1"/>
</dbReference>
<dbReference type="InterPro" id="IPR036291">
    <property type="entry name" value="NAD(P)-bd_dom_sf"/>
</dbReference>
<dbReference type="Gene3D" id="3.40.50.720">
    <property type="entry name" value="NAD(P)-binding Rossmann-like Domain"/>
    <property type="match status" value="1"/>
</dbReference>
<dbReference type="PANTHER" id="PTHR43162">
    <property type="match status" value="1"/>
</dbReference>
<name>A0ABV2QMG9_9MICO</name>
<sequence length="273" mass="28437">MAAATRFLVLGATGTVGRRVASTLRAGGHDVTAASRSGSPPFDWAEPATWPPVVDGATGMFLMAPDGVAVDEEFVAVAVAAGVRRIVLLSSLGIEEMRDERLLAAERVVAQSGADYTIVRSDWFDQNFSEGFLRPAVLGGSVAIPVGDHRFAFTHCDDLAEVVAACLTTHQASGQTLSATGPRAMGFAAATRIIAEASGRPVVYRGEAHDYVEAMTGLGVPEEQARADADAFEALRLSPDSEPNSVVADLAGHEPRSLGTFAAEAARDGAWAG</sequence>
<dbReference type="SUPFAM" id="SSF51735">
    <property type="entry name" value="NAD(P)-binding Rossmann-fold domains"/>
    <property type="match status" value="1"/>
</dbReference>
<dbReference type="EMBL" id="JBEPSJ010000002">
    <property type="protein sequence ID" value="MET4582249.1"/>
    <property type="molecule type" value="Genomic_DNA"/>
</dbReference>
<accession>A0ABV2QMG9</accession>
<reference evidence="2 3" key="1">
    <citation type="submission" date="2024-06" db="EMBL/GenBank/DDBJ databases">
        <title>Sorghum-associated microbial communities from plants grown in Nebraska, USA.</title>
        <authorList>
            <person name="Schachtman D."/>
        </authorList>
    </citation>
    <scope>NUCLEOTIDE SEQUENCE [LARGE SCALE GENOMIC DNA]</scope>
    <source>
        <strain evidence="2 3">2857</strain>
    </source>
</reference>
<organism evidence="2 3">
    <name type="scientific">Conyzicola nivalis</name>
    <dbReference type="NCBI Taxonomy" id="1477021"/>
    <lineage>
        <taxon>Bacteria</taxon>
        <taxon>Bacillati</taxon>
        <taxon>Actinomycetota</taxon>
        <taxon>Actinomycetes</taxon>
        <taxon>Micrococcales</taxon>
        <taxon>Microbacteriaceae</taxon>
        <taxon>Conyzicola</taxon>
    </lineage>
</organism>
<dbReference type="InterPro" id="IPR051604">
    <property type="entry name" value="Ergot_Alk_Oxidoreductase"/>
</dbReference>
<dbReference type="PANTHER" id="PTHR43162:SF1">
    <property type="entry name" value="PRESTALK A DIFFERENTIATION PROTEIN A"/>
    <property type="match status" value="1"/>
</dbReference>
<dbReference type="Gene3D" id="3.90.25.10">
    <property type="entry name" value="UDP-galactose 4-epimerase, domain 1"/>
    <property type="match status" value="1"/>
</dbReference>
<dbReference type="Proteomes" id="UP001549257">
    <property type="component" value="Unassembled WGS sequence"/>
</dbReference>
<proteinExistence type="predicted"/>
<dbReference type="InterPro" id="IPR016040">
    <property type="entry name" value="NAD(P)-bd_dom"/>
</dbReference>
<feature type="domain" description="NAD(P)-binding" evidence="1">
    <location>
        <begin position="11"/>
        <end position="168"/>
    </location>
</feature>
<dbReference type="Pfam" id="PF13460">
    <property type="entry name" value="NAD_binding_10"/>
    <property type="match status" value="1"/>
</dbReference>
<gene>
    <name evidence="2" type="ORF">ABIE21_001759</name>
</gene>
<comment type="caution">
    <text evidence="2">The sequence shown here is derived from an EMBL/GenBank/DDBJ whole genome shotgun (WGS) entry which is preliminary data.</text>
</comment>